<dbReference type="HOGENOM" id="CLU_050113_1_0_1"/>
<dbReference type="EMBL" id="DS268412">
    <property type="protein sequence ID" value="EFP05473.1"/>
    <property type="molecule type" value="Genomic_DNA"/>
</dbReference>
<dbReference type="CTD" id="9818983"/>
<reference evidence="2" key="1">
    <citation type="submission" date="2007-07" db="EMBL/GenBank/DDBJ databases">
        <title>PCAP assembly of the Caenorhabditis remanei genome.</title>
        <authorList>
            <consortium name="The Caenorhabditis remanei Sequencing Consortium"/>
            <person name="Wilson R.K."/>
        </authorList>
    </citation>
    <scope>NUCLEOTIDE SEQUENCE [LARGE SCALE GENOMIC DNA]</scope>
    <source>
        <strain evidence="2">PB4641</strain>
    </source>
</reference>
<feature type="transmembrane region" description="Helical" evidence="1">
    <location>
        <begin position="174"/>
        <end position="196"/>
    </location>
</feature>
<dbReference type="GeneID" id="9818983"/>
<dbReference type="PANTHER" id="PTHR23021:SF18">
    <property type="entry name" value="SERPENTINE RECEPTOR, CLASS T"/>
    <property type="match status" value="1"/>
</dbReference>
<feature type="transmembrane region" description="Helical" evidence="1">
    <location>
        <begin position="58"/>
        <end position="77"/>
    </location>
</feature>
<dbReference type="PANTHER" id="PTHR23021">
    <property type="entry name" value="SERPENTINE RECEPTOR, CLASS T"/>
    <property type="match status" value="1"/>
</dbReference>
<dbReference type="KEGG" id="crq:GCK72_018501"/>
<dbReference type="InParanoid" id="E3LP31"/>
<dbReference type="OMA" id="WHNAELW"/>
<dbReference type="SUPFAM" id="SSF81321">
    <property type="entry name" value="Family A G protein-coupled receptor-like"/>
    <property type="match status" value="1"/>
</dbReference>
<sequence>MFETNPNLQQFTIGIVYCFIASLAFPVYIQIIHTIYFTKELNDNVSYKLINTMNIGDLVQSFLHVLTGLFIIFPTLTQKVLTFVKIVGYTNNCLFNSSFVIIAVLALIRLGVAFFHLNTNKWKFWMKKKRQTQSYSSHRAEIAILIQASVLTTYMGLLMALWHNAELWFEMTDITLACLNGSWIVFPHLNSFLLIVTNRSIRMQFLTLRSSKPNFNVAASSTTGAKILFTRSSATVTMK</sequence>
<gene>
    <name evidence="2" type="ORF">CRE_27524</name>
</gene>
<proteinExistence type="predicted"/>
<keyword evidence="3" id="KW-1185">Reference proteome</keyword>
<feature type="transmembrane region" description="Helical" evidence="1">
    <location>
        <begin position="140"/>
        <end position="162"/>
    </location>
</feature>
<evidence type="ECO:0000313" key="2">
    <source>
        <dbReference type="EMBL" id="EFP05473.1"/>
    </source>
</evidence>
<keyword evidence="1" id="KW-0472">Membrane</keyword>
<evidence type="ECO:0000256" key="1">
    <source>
        <dbReference type="SAM" id="Phobius"/>
    </source>
</evidence>
<dbReference type="InterPro" id="IPR019425">
    <property type="entry name" value="7TM_GPCR_serpentine_rcpt_Srt"/>
</dbReference>
<organism evidence="3">
    <name type="scientific">Caenorhabditis remanei</name>
    <name type="common">Caenorhabditis vulgaris</name>
    <dbReference type="NCBI Taxonomy" id="31234"/>
    <lineage>
        <taxon>Eukaryota</taxon>
        <taxon>Metazoa</taxon>
        <taxon>Ecdysozoa</taxon>
        <taxon>Nematoda</taxon>
        <taxon>Chromadorea</taxon>
        <taxon>Rhabditida</taxon>
        <taxon>Rhabditina</taxon>
        <taxon>Rhabditomorpha</taxon>
        <taxon>Rhabditoidea</taxon>
        <taxon>Rhabditidae</taxon>
        <taxon>Peloderinae</taxon>
        <taxon>Caenorhabditis</taxon>
    </lineage>
</organism>
<dbReference type="AlphaFoldDB" id="E3LP31"/>
<dbReference type="RefSeq" id="XP_003114135.2">
    <property type="nucleotide sequence ID" value="XM_003114087.2"/>
</dbReference>
<dbReference type="OrthoDB" id="5829161at2759"/>
<keyword evidence="1" id="KW-1133">Transmembrane helix</keyword>
<evidence type="ECO:0008006" key="4">
    <source>
        <dbReference type="Google" id="ProtNLM"/>
    </source>
</evidence>
<accession>E3LP31</accession>
<evidence type="ECO:0000313" key="3">
    <source>
        <dbReference type="Proteomes" id="UP000008281"/>
    </source>
</evidence>
<protein>
    <recommendedName>
        <fullName evidence="4">7TM GPCR serpentine receptor class x (Srx) domain-containing protein</fullName>
    </recommendedName>
</protein>
<keyword evidence="1" id="KW-0812">Transmembrane</keyword>
<feature type="transmembrane region" description="Helical" evidence="1">
    <location>
        <begin position="12"/>
        <end position="37"/>
    </location>
</feature>
<dbReference type="Proteomes" id="UP000008281">
    <property type="component" value="Unassembled WGS sequence"/>
</dbReference>
<name>E3LP31_CAERE</name>
<feature type="transmembrane region" description="Helical" evidence="1">
    <location>
        <begin position="97"/>
        <end position="119"/>
    </location>
</feature>